<gene>
    <name evidence="4" type="ORF">HPBE_LOCUS24180</name>
</gene>
<evidence type="ECO:0000313" key="4">
    <source>
        <dbReference type="EMBL" id="VDP43345.1"/>
    </source>
</evidence>
<sequence length="183" mass="21134">MVITSNIEVPHKRRNKILKKKLRCGARLFHQSNIFHTQSRKGDFNRYMIYKVNVVGTLRLLEYCRRMKVPRFVFASSVAVIFTGKELVNVNEDYPYPDEREYFCAYSCSKAKAEREVLAADCPALRTCALRFRGIYGPGEPRATDRAAVCYFHTEPKLHHLLSSQYMGTKLSGYRERSAISVP</sequence>
<dbReference type="AlphaFoldDB" id="A0A183GNB1"/>
<dbReference type="OrthoDB" id="2735536at2759"/>
<dbReference type="EMBL" id="UZAH01035958">
    <property type="protein sequence ID" value="VDP43345.1"/>
    <property type="molecule type" value="Genomic_DNA"/>
</dbReference>
<dbReference type="InterPro" id="IPR050177">
    <property type="entry name" value="Lipid_A_modif_metabolic_enz"/>
</dbReference>
<dbReference type="PANTHER" id="PTHR43245">
    <property type="entry name" value="BIFUNCTIONAL POLYMYXIN RESISTANCE PROTEIN ARNA"/>
    <property type="match status" value="1"/>
</dbReference>
<dbReference type="Proteomes" id="UP000050761">
    <property type="component" value="Unassembled WGS sequence"/>
</dbReference>
<reference evidence="6" key="2">
    <citation type="submission" date="2019-09" db="UniProtKB">
        <authorList>
            <consortium name="WormBaseParasite"/>
        </authorList>
    </citation>
    <scope>IDENTIFICATION</scope>
</reference>
<organism evidence="5 6">
    <name type="scientific">Heligmosomoides polygyrus</name>
    <name type="common">Parasitic roundworm</name>
    <dbReference type="NCBI Taxonomy" id="6339"/>
    <lineage>
        <taxon>Eukaryota</taxon>
        <taxon>Metazoa</taxon>
        <taxon>Ecdysozoa</taxon>
        <taxon>Nematoda</taxon>
        <taxon>Chromadorea</taxon>
        <taxon>Rhabditida</taxon>
        <taxon>Rhabditina</taxon>
        <taxon>Rhabditomorpha</taxon>
        <taxon>Strongyloidea</taxon>
        <taxon>Heligmosomidae</taxon>
        <taxon>Heligmosomoides</taxon>
    </lineage>
</organism>
<evidence type="ECO:0000256" key="1">
    <source>
        <dbReference type="ARBA" id="ARBA00009219"/>
    </source>
</evidence>
<dbReference type="Pfam" id="PF01073">
    <property type="entry name" value="3Beta_HSD"/>
    <property type="match status" value="1"/>
</dbReference>
<dbReference type="SUPFAM" id="SSF51735">
    <property type="entry name" value="NAD(P)-binding Rossmann-fold domains"/>
    <property type="match status" value="1"/>
</dbReference>
<evidence type="ECO:0000256" key="2">
    <source>
        <dbReference type="ARBA" id="ARBA00023002"/>
    </source>
</evidence>
<keyword evidence="5" id="KW-1185">Reference proteome</keyword>
<evidence type="ECO:0000259" key="3">
    <source>
        <dbReference type="Pfam" id="PF01073"/>
    </source>
</evidence>
<dbReference type="PANTHER" id="PTHR43245:SF51">
    <property type="entry name" value="SHORT CHAIN DEHYDROGENASE_REDUCTASE FAMILY 42E, MEMBER 2"/>
    <property type="match status" value="1"/>
</dbReference>
<feature type="domain" description="3-beta hydroxysteroid dehydrogenase/isomerase" evidence="3">
    <location>
        <begin position="39"/>
        <end position="148"/>
    </location>
</feature>
<accession>A0A3P8EGY7</accession>
<dbReference type="GO" id="GO:0016616">
    <property type="term" value="F:oxidoreductase activity, acting on the CH-OH group of donors, NAD or NADP as acceptor"/>
    <property type="evidence" value="ECO:0007669"/>
    <property type="project" value="InterPro"/>
</dbReference>
<evidence type="ECO:0000313" key="5">
    <source>
        <dbReference type="Proteomes" id="UP000050761"/>
    </source>
</evidence>
<dbReference type="InterPro" id="IPR036291">
    <property type="entry name" value="NAD(P)-bd_dom_sf"/>
</dbReference>
<dbReference type="Gene3D" id="3.40.50.720">
    <property type="entry name" value="NAD(P)-binding Rossmann-like Domain"/>
    <property type="match status" value="1"/>
</dbReference>
<protein>
    <submittedName>
        <fullName evidence="6">3Beta_HSD domain-containing protein</fullName>
    </submittedName>
</protein>
<dbReference type="InterPro" id="IPR002225">
    <property type="entry name" value="3Beta_OHSteriod_DH/Estase"/>
</dbReference>
<reference evidence="4 5" key="1">
    <citation type="submission" date="2018-11" db="EMBL/GenBank/DDBJ databases">
        <authorList>
            <consortium name="Pathogen Informatics"/>
        </authorList>
    </citation>
    <scope>NUCLEOTIDE SEQUENCE [LARGE SCALE GENOMIC DNA]</scope>
</reference>
<name>A0A183GNB1_HELPZ</name>
<keyword evidence="2" id="KW-0560">Oxidoreductase</keyword>
<evidence type="ECO:0000313" key="6">
    <source>
        <dbReference type="WBParaSite" id="HPBE_0002418101-mRNA-1"/>
    </source>
</evidence>
<proteinExistence type="inferred from homology"/>
<dbReference type="WBParaSite" id="HPBE_0002418101-mRNA-1">
    <property type="protein sequence ID" value="HPBE_0002418101-mRNA-1"/>
    <property type="gene ID" value="HPBE_0002418101"/>
</dbReference>
<dbReference type="GO" id="GO:0006694">
    <property type="term" value="P:steroid biosynthetic process"/>
    <property type="evidence" value="ECO:0007669"/>
    <property type="project" value="InterPro"/>
</dbReference>
<accession>A0A183GNB1</accession>
<comment type="similarity">
    <text evidence="1">Belongs to the 3-beta-HSD family.</text>
</comment>